<accession>A0A9P6GPW8</accession>
<dbReference type="Gene3D" id="3.40.50.720">
    <property type="entry name" value="NAD(P)-binding Rossmann-like Domain"/>
    <property type="match status" value="1"/>
</dbReference>
<evidence type="ECO:0000313" key="3">
    <source>
        <dbReference type="Proteomes" id="UP000756921"/>
    </source>
</evidence>
<dbReference type="SUPFAM" id="SSF51735">
    <property type="entry name" value="NAD(P)-binding Rossmann-fold domains"/>
    <property type="match status" value="1"/>
</dbReference>
<evidence type="ECO:0000256" key="1">
    <source>
        <dbReference type="ARBA" id="ARBA00006484"/>
    </source>
</evidence>
<comment type="similarity">
    <text evidence="1">Belongs to the short-chain dehydrogenases/reductases (SDR) family.</text>
</comment>
<dbReference type="GO" id="GO:0019748">
    <property type="term" value="P:secondary metabolic process"/>
    <property type="evidence" value="ECO:0007669"/>
    <property type="project" value="TreeGrafter"/>
</dbReference>
<reference evidence="2" key="1">
    <citation type="journal article" date="2020" name="Mol. Plant Microbe Interact.">
        <title>Genome Sequence of the Biocontrol Agent Coniothyrium minitans strain Conio (IMI 134523).</title>
        <authorList>
            <person name="Patel D."/>
            <person name="Shittu T.A."/>
            <person name="Baroncelli R."/>
            <person name="Muthumeenakshi S."/>
            <person name="Osborne T.H."/>
            <person name="Janganan T.K."/>
            <person name="Sreenivasaprasad S."/>
        </authorList>
    </citation>
    <scope>NUCLEOTIDE SEQUENCE</scope>
    <source>
        <strain evidence="2">Conio</strain>
    </source>
</reference>
<dbReference type="OrthoDB" id="7289984at2759"/>
<dbReference type="Proteomes" id="UP000756921">
    <property type="component" value="Unassembled WGS sequence"/>
</dbReference>
<dbReference type="InterPro" id="IPR051468">
    <property type="entry name" value="Fungal_SecMetab_SDRs"/>
</dbReference>
<proteinExistence type="inferred from homology"/>
<dbReference type="EMBL" id="WJXW01000003">
    <property type="protein sequence ID" value="KAF9738049.1"/>
    <property type="molecule type" value="Genomic_DNA"/>
</dbReference>
<gene>
    <name evidence="2" type="ORF">PMIN01_03332</name>
</gene>
<dbReference type="Pfam" id="PF00106">
    <property type="entry name" value="adh_short"/>
    <property type="match status" value="1"/>
</dbReference>
<sequence>MAGNTIVLITGANSGIGYAASKIISSASPNYHVIVAGRSLQASIAAAAKKVEQEFGRVDVLINNAGVAHSSEASYKAQINAITETNVIGPLLVCEQFMPLVLKSKKPYSIFVSSSLASLGLATTPGSHYDSEMWQVYRMTKSALNMIAGVKVFPMCPGLVRSNLRGAKEENVSAGGRAGSADVSGETILSIIEGKRDIDVGKFVHKDGVHEWCSRMVNSRVPIYLPEIV</sequence>
<dbReference type="PANTHER" id="PTHR43544:SF32">
    <property type="entry name" value="CHAIN DEHYDROGENASE, PUTATIVE (AFU_ORTHOLOGUE AFUA_5G01530)-RELATED"/>
    <property type="match status" value="1"/>
</dbReference>
<dbReference type="GO" id="GO:0016491">
    <property type="term" value="F:oxidoreductase activity"/>
    <property type="evidence" value="ECO:0007669"/>
    <property type="project" value="TreeGrafter"/>
</dbReference>
<dbReference type="AlphaFoldDB" id="A0A9P6GPW8"/>
<organism evidence="2 3">
    <name type="scientific">Paraphaeosphaeria minitans</name>
    <dbReference type="NCBI Taxonomy" id="565426"/>
    <lineage>
        <taxon>Eukaryota</taxon>
        <taxon>Fungi</taxon>
        <taxon>Dikarya</taxon>
        <taxon>Ascomycota</taxon>
        <taxon>Pezizomycotina</taxon>
        <taxon>Dothideomycetes</taxon>
        <taxon>Pleosporomycetidae</taxon>
        <taxon>Pleosporales</taxon>
        <taxon>Massarineae</taxon>
        <taxon>Didymosphaeriaceae</taxon>
        <taxon>Paraphaeosphaeria</taxon>
    </lineage>
</organism>
<dbReference type="PRINTS" id="PR00081">
    <property type="entry name" value="GDHRDH"/>
</dbReference>
<comment type="caution">
    <text evidence="2">The sequence shown here is derived from an EMBL/GenBank/DDBJ whole genome shotgun (WGS) entry which is preliminary data.</text>
</comment>
<dbReference type="InterPro" id="IPR002347">
    <property type="entry name" value="SDR_fam"/>
</dbReference>
<evidence type="ECO:0000313" key="2">
    <source>
        <dbReference type="EMBL" id="KAF9738049.1"/>
    </source>
</evidence>
<dbReference type="GO" id="GO:0005737">
    <property type="term" value="C:cytoplasm"/>
    <property type="evidence" value="ECO:0007669"/>
    <property type="project" value="TreeGrafter"/>
</dbReference>
<dbReference type="InterPro" id="IPR036291">
    <property type="entry name" value="NAD(P)-bd_dom_sf"/>
</dbReference>
<name>A0A9P6GPW8_9PLEO</name>
<protein>
    <submittedName>
        <fullName evidence="2">Short chain dehydrogenase</fullName>
    </submittedName>
</protein>
<keyword evidence="3" id="KW-1185">Reference proteome</keyword>
<dbReference type="PANTHER" id="PTHR43544">
    <property type="entry name" value="SHORT-CHAIN DEHYDROGENASE/REDUCTASE"/>
    <property type="match status" value="1"/>
</dbReference>